<dbReference type="SUPFAM" id="SSF101576">
    <property type="entry name" value="Supernatant protein factor (SPF), C-terminal domain"/>
    <property type="match status" value="1"/>
</dbReference>
<evidence type="ECO:0008006" key="5">
    <source>
        <dbReference type="Google" id="ProtNLM"/>
    </source>
</evidence>
<dbReference type="PANTHER" id="PTHR23324">
    <property type="entry name" value="SEC14 RELATED PROTEIN"/>
    <property type="match status" value="1"/>
</dbReference>
<evidence type="ECO:0000313" key="3">
    <source>
        <dbReference type="EMBL" id="CAJ0583069.1"/>
    </source>
</evidence>
<accession>A0AA36G9K8</accession>
<keyword evidence="4" id="KW-1185">Reference proteome</keyword>
<dbReference type="AlphaFoldDB" id="A0AA36G9K8"/>
<dbReference type="Gene3D" id="2.60.120.680">
    <property type="entry name" value="GOLD domain"/>
    <property type="match status" value="1"/>
</dbReference>
<comment type="caution">
    <text evidence="3">The sequence shown here is derived from an EMBL/GenBank/DDBJ whole genome shotgun (WGS) entry which is preliminary data.</text>
</comment>
<feature type="non-terminal residue" evidence="3">
    <location>
        <position position="1"/>
    </location>
</feature>
<dbReference type="PROSITE" id="PS50866">
    <property type="entry name" value="GOLD"/>
    <property type="match status" value="1"/>
</dbReference>
<dbReference type="InterPro" id="IPR036865">
    <property type="entry name" value="CRAL-TRIO_dom_sf"/>
</dbReference>
<name>A0AA36G9K8_9BILA</name>
<evidence type="ECO:0000259" key="2">
    <source>
        <dbReference type="PROSITE" id="PS50866"/>
    </source>
</evidence>
<evidence type="ECO:0000259" key="1">
    <source>
        <dbReference type="PROSITE" id="PS50191"/>
    </source>
</evidence>
<dbReference type="CDD" id="cd00170">
    <property type="entry name" value="SEC14"/>
    <property type="match status" value="1"/>
</dbReference>
<dbReference type="InterPro" id="IPR036598">
    <property type="entry name" value="GOLD_dom_sf"/>
</dbReference>
<feature type="domain" description="CRAL-TRIO" evidence="1">
    <location>
        <begin position="92"/>
        <end position="265"/>
    </location>
</feature>
<sequence length="393" mass="45623">MGVKQKHEFHISELNEKQKAKIRELRERLQPELEKYPEYDTELSLLRWLEGWDYDIEAILPKARWALTVFHNLDFHNFKVETIDDIHHYACRKSEAVEYFPGGLFGIDKEGDVVYCQPLAKADPRGLIRSDSVSQVFKLELAMIEGAFKLVRNQEAKTGKKSGMKIIMDLEGFSYSEHIYMPSIKEYLKLLSLVQAVFPDFLKRLWVVNPPATMSVVYNIIKPVLAKQTQEKIQILGKDWKEILVNTCGAENLYPQWGGTKQADSPFGTVRRGGKVPEKLHYSPSNNSFDDELQMQTLNVASRQKIDVKVHAKKGQEIHWLFRVGSKDIDFSVRFDDREVYPVFRVSTEFVPEMNYMTARETGEYALTFDNSHAMMWGKEIKYRVEVRDALQN</sequence>
<gene>
    <name evidence="3" type="ORF">MSPICULIGERA_LOCUS21183</name>
</gene>
<dbReference type="InterPro" id="IPR036273">
    <property type="entry name" value="CRAL/TRIO_N_dom_sf"/>
</dbReference>
<proteinExistence type="predicted"/>
<dbReference type="SUPFAM" id="SSF46938">
    <property type="entry name" value="CRAL/TRIO N-terminal domain"/>
    <property type="match status" value="1"/>
</dbReference>
<dbReference type="GO" id="GO:0005737">
    <property type="term" value="C:cytoplasm"/>
    <property type="evidence" value="ECO:0007669"/>
    <property type="project" value="TreeGrafter"/>
</dbReference>
<dbReference type="Pfam" id="PF00650">
    <property type="entry name" value="CRAL_TRIO"/>
    <property type="match status" value="1"/>
</dbReference>
<dbReference type="SUPFAM" id="SSF52087">
    <property type="entry name" value="CRAL/TRIO domain"/>
    <property type="match status" value="1"/>
</dbReference>
<organism evidence="3 4">
    <name type="scientific">Mesorhabditis spiculigera</name>
    <dbReference type="NCBI Taxonomy" id="96644"/>
    <lineage>
        <taxon>Eukaryota</taxon>
        <taxon>Metazoa</taxon>
        <taxon>Ecdysozoa</taxon>
        <taxon>Nematoda</taxon>
        <taxon>Chromadorea</taxon>
        <taxon>Rhabditida</taxon>
        <taxon>Rhabditina</taxon>
        <taxon>Rhabditomorpha</taxon>
        <taxon>Rhabditoidea</taxon>
        <taxon>Rhabditidae</taxon>
        <taxon>Mesorhabditinae</taxon>
        <taxon>Mesorhabditis</taxon>
    </lineage>
</organism>
<dbReference type="SMART" id="SM00516">
    <property type="entry name" value="SEC14"/>
    <property type="match status" value="1"/>
</dbReference>
<protein>
    <recommendedName>
        <fullName evidence="5">CRAL-TRIO domain-containing protein</fullName>
    </recommendedName>
</protein>
<dbReference type="EMBL" id="CATQJA010002665">
    <property type="protein sequence ID" value="CAJ0583069.1"/>
    <property type="molecule type" value="Genomic_DNA"/>
</dbReference>
<feature type="domain" description="GOLD" evidence="2">
    <location>
        <begin position="286"/>
        <end position="387"/>
    </location>
</feature>
<evidence type="ECO:0000313" key="4">
    <source>
        <dbReference type="Proteomes" id="UP001177023"/>
    </source>
</evidence>
<dbReference type="PANTHER" id="PTHR23324:SF7">
    <property type="entry name" value="CRAL-TRIO DOMAIN-CONTAINING PROTEIN"/>
    <property type="match status" value="1"/>
</dbReference>
<dbReference type="Proteomes" id="UP001177023">
    <property type="component" value="Unassembled WGS sequence"/>
</dbReference>
<dbReference type="InterPro" id="IPR001251">
    <property type="entry name" value="CRAL-TRIO_dom"/>
</dbReference>
<dbReference type="InterPro" id="IPR009038">
    <property type="entry name" value="GOLD_dom"/>
</dbReference>
<dbReference type="Gene3D" id="3.40.525.10">
    <property type="entry name" value="CRAL-TRIO lipid binding domain"/>
    <property type="match status" value="1"/>
</dbReference>
<dbReference type="PROSITE" id="PS50191">
    <property type="entry name" value="CRAL_TRIO"/>
    <property type="match status" value="1"/>
</dbReference>
<dbReference type="InterPro" id="IPR051064">
    <property type="entry name" value="SEC14/CRAL-TRIO_domain"/>
</dbReference>
<reference evidence="3" key="1">
    <citation type="submission" date="2023-06" db="EMBL/GenBank/DDBJ databases">
        <authorList>
            <person name="Delattre M."/>
        </authorList>
    </citation>
    <scope>NUCLEOTIDE SEQUENCE</scope>
    <source>
        <strain evidence="3">AF72</strain>
    </source>
</reference>